<evidence type="ECO:0000256" key="1">
    <source>
        <dbReference type="ARBA" id="ARBA00007362"/>
    </source>
</evidence>
<dbReference type="SUPFAM" id="SSF103481">
    <property type="entry name" value="Multidrug resistance efflux transporter EmrE"/>
    <property type="match status" value="2"/>
</dbReference>
<dbReference type="InterPro" id="IPR037185">
    <property type="entry name" value="EmrE-like"/>
</dbReference>
<comment type="similarity">
    <text evidence="1">Belongs to the EamA transporter family.</text>
</comment>
<dbReference type="Pfam" id="PF00892">
    <property type="entry name" value="EamA"/>
    <property type="match status" value="2"/>
</dbReference>
<keyword evidence="2" id="KW-0472">Membrane</keyword>
<dbReference type="RefSeq" id="WP_270046011.1">
    <property type="nucleotide sequence ID" value="NZ_JAPDOD010000075.1"/>
</dbReference>
<name>A0A9X3N442_9ACTN</name>
<feature type="transmembrane region" description="Helical" evidence="2">
    <location>
        <begin position="91"/>
        <end position="109"/>
    </location>
</feature>
<feature type="transmembrane region" description="Helical" evidence="2">
    <location>
        <begin position="240"/>
        <end position="259"/>
    </location>
</feature>
<dbReference type="Gene3D" id="1.10.3730.20">
    <property type="match status" value="1"/>
</dbReference>
<feature type="transmembrane region" description="Helical" evidence="2">
    <location>
        <begin position="145"/>
        <end position="167"/>
    </location>
</feature>
<feature type="domain" description="EamA" evidence="4">
    <location>
        <begin position="148"/>
        <end position="281"/>
    </location>
</feature>
<evidence type="ECO:0000313" key="5">
    <source>
        <dbReference type="EMBL" id="MDA0166758.1"/>
    </source>
</evidence>
<feature type="transmembrane region" description="Helical" evidence="2">
    <location>
        <begin position="179"/>
        <end position="204"/>
    </location>
</feature>
<dbReference type="Proteomes" id="UP001149140">
    <property type="component" value="Unassembled WGS sequence"/>
</dbReference>
<dbReference type="GO" id="GO:0016020">
    <property type="term" value="C:membrane"/>
    <property type="evidence" value="ECO:0007669"/>
    <property type="project" value="InterPro"/>
</dbReference>
<accession>A0A9X3N442</accession>
<dbReference type="PANTHER" id="PTHR22911:SF79">
    <property type="entry name" value="MOBA-LIKE NTP TRANSFERASE DOMAIN-CONTAINING PROTEIN"/>
    <property type="match status" value="1"/>
</dbReference>
<keyword evidence="6" id="KW-1185">Reference proteome</keyword>
<feature type="transmembrane region" description="Helical" evidence="2">
    <location>
        <begin position="265"/>
        <end position="283"/>
    </location>
</feature>
<feature type="transmembrane region" description="Helical" evidence="2">
    <location>
        <begin position="34"/>
        <end position="55"/>
    </location>
</feature>
<evidence type="ECO:0000259" key="4">
    <source>
        <dbReference type="Pfam" id="PF00892"/>
    </source>
</evidence>
<sequence>MSGTARLQVLLASLCFGTTGTAQALGPDGLAPAGVGAGRILVGGSLLVLVALLTSGARSLRRLARRPLILAAGAVATYQLSFFAAVHDTGVAVGTIVALGSAPALAGALEWAVDRRSPTRAWATATALACAGVALLALAGADADISLPGVGLALCAGASYAGYTLAAKRMLGGGHSPETVMAGAFGLGAVLLLPVLAITGAGWIAEPGGAALIVFLGVIPTALAYLLFARGLKRLSAAETATLTLAEPLTAALLGVIVLSERLSAPAALGAVLILGGLLVLAAPDVRRPATVPA</sequence>
<reference evidence="5" key="1">
    <citation type="submission" date="2022-10" db="EMBL/GenBank/DDBJ databases">
        <title>The WGS of Solirubrobacter ginsenosidimutans DSM 21036.</title>
        <authorList>
            <person name="Jiang Z."/>
        </authorList>
    </citation>
    <scope>NUCLEOTIDE SEQUENCE</scope>
    <source>
        <strain evidence="5">DSM 21036</strain>
    </source>
</reference>
<keyword evidence="2" id="KW-1133">Transmembrane helix</keyword>
<evidence type="ECO:0000256" key="2">
    <source>
        <dbReference type="SAM" id="Phobius"/>
    </source>
</evidence>
<organism evidence="5 6">
    <name type="scientific">Solirubrobacter ginsenosidimutans</name>
    <dbReference type="NCBI Taxonomy" id="490573"/>
    <lineage>
        <taxon>Bacteria</taxon>
        <taxon>Bacillati</taxon>
        <taxon>Actinomycetota</taxon>
        <taxon>Thermoleophilia</taxon>
        <taxon>Solirubrobacterales</taxon>
        <taxon>Solirubrobacteraceae</taxon>
        <taxon>Solirubrobacter</taxon>
    </lineage>
</organism>
<dbReference type="AlphaFoldDB" id="A0A9X3N442"/>
<feature type="transmembrane region" description="Helical" evidence="2">
    <location>
        <begin position="67"/>
        <end position="85"/>
    </location>
</feature>
<keyword evidence="3" id="KW-0732">Signal</keyword>
<protein>
    <submittedName>
        <fullName evidence="5">DMT family transporter</fullName>
    </submittedName>
</protein>
<feature type="transmembrane region" description="Helical" evidence="2">
    <location>
        <begin position="210"/>
        <end position="228"/>
    </location>
</feature>
<keyword evidence="2" id="KW-0812">Transmembrane</keyword>
<dbReference type="InterPro" id="IPR000620">
    <property type="entry name" value="EamA_dom"/>
</dbReference>
<feature type="signal peptide" evidence="3">
    <location>
        <begin position="1"/>
        <end position="24"/>
    </location>
</feature>
<evidence type="ECO:0000313" key="6">
    <source>
        <dbReference type="Proteomes" id="UP001149140"/>
    </source>
</evidence>
<feature type="transmembrane region" description="Helical" evidence="2">
    <location>
        <begin position="121"/>
        <end position="139"/>
    </location>
</feature>
<gene>
    <name evidence="5" type="ORF">OM076_41235</name>
</gene>
<feature type="domain" description="EamA" evidence="4">
    <location>
        <begin position="7"/>
        <end position="137"/>
    </location>
</feature>
<feature type="chain" id="PRO_5040972118" evidence="3">
    <location>
        <begin position="25"/>
        <end position="294"/>
    </location>
</feature>
<dbReference type="PANTHER" id="PTHR22911">
    <property type="entry name" value="ACYL-MALONYL CONDENSING ENZYME-RELATED"/>
    <property type="match status" value="1"/>
</dbReference>
<evidence type="ECO:0000256" key="3">
    <source>
        <dbReference type="SAM" id="SignalP"/>
    </source>
</evidence>
<dbReference type="EMBL" id="JAPDOD010000075">
    <property type="protein sequence ID" value="MDA0166758.1"/>
    <property type="molecule type" value="Genomic_DNA"/>
</dbReference>
<comment type="caution">
    <text evidence="5">The sequence shown here is derived from an EMBL/GenBank/DDBJ whole genome shotgun (WGS) entry which is preliminary data.</text>
</comment>
<proteinExistence type="inferred from homology"/>